<evidence type="ECO:0000313" key="8">
    <source>
        <dbReference type="Proteomes" id="UP000319756"/>
    </source>
</evidence>
<dbReference type="Gene3D" id="3.30.70.330">
    <property type="match status" value="1"/>
</dbReference>
<dbReference type="InterPro" id="IPR012677">
    <property type="entry name" value="Nucleotide-bd_a/b_plait_sf"/>
</dbReference>
<keyword evidence="3 6" id="KW-0694">RNA-binding</keyword>
<comment type="function">
    <text evidence="6">One of the early assembly proteins it binds 23S rRNA. One of the proteins that surrounds the polypeptide exit tunnel on the outside of the ribosome. Forms the main docking site for trigger factor binding to the ribosome.</text>
</comment>
<accession>A0A514LI27</accession>
<dbReference type="AlphaFoldDB" id="A0A514LI27"/>
<dbReference type="OrthoDB" id="9793353at2"/>
<dbReference type="FunFam" id="3.30.70.330:FF:000001">
    <property type="entry name" value="50S ribosomal protein L23"/>
    <property type="match status" value="1"/>
</dbReference>
<dbReference type="EMBL" id="CP035485">
    <property type="protein sequence ID" value="QDI91504.1"/>
    <property type="molecule type" value="Genomic_DNA"/>
</dbReference>
<dbReference type="InterPro" id="IPR013025">
    <property type="entry name" value="Ribosomal_uL23-like"/>
</dbReference>
<proteinExistence type="inferred from homology"/>
<evidence type="ECO:0000256" key="1">
    <source>
        <dbReference type="ARBA" id="ARBA00006700"/>
    </source>
</evidence>
<keyword evidence="2 6" id="KW-0699">rRNA-binding</keyword>
<comment type="subunit">
    <text evidence="6">Part of the 50S ribosomal subunit. Contacts protein L29, and trigger factor when it is bound to the ribosome.</text>
</comment>
<evidence type="ECO:0000256" key="6">
    <source>
        <dbReference type="HAMAP-Rule" id="MF_01369"/>
    </source>
</evidence>
<dbReference type="KEGG" id="sale:EPH95_10160"/>
<dbReference type="NCBIfam" id="NF004363">
    <property type="entry name" value="PRK05738.2-4"/>
    <property type="match status" value="1"/>
</dbReference>
<dbReference type="InterPro" id="IPR012678">
    <property type="entry name" value="Ribosomal_uL23/eL15/eS24_sf"/>
</dbReference>
<comment type="similarity">
    <text evidence="1 6">Belongs to the universal ribosomal protein uL23 family.</text>
</comment>
<evidence type="ECO:0000256" key="4">
    <source>
        <dbReference type="ARBA" id="ARBA00022980"/>
    </source>
</evidence>
<dbReference type="SUPFAM" id="SSF54189">
    <property type="entry name" value="Ribosomal proteins S24e, L23 and L15e"/>
    <property type="match status" value="1"/>
</dbReference>
<dbReference type="GO" id="GO:0005840">
    <property type="term" value="C:ribosome"/>
    <property type="evidence" value="ECO:0007669"/>
    <property type="project" value="UniProtKB-KW"/>
</dbReference>
<protein>
    <recommendedName>
        <fullName evidence="6">Large ribosomal subunit protein uL23</fullName>
    </recommendedName>
</protein>
<dbReference type="GO" id="GO:0006412">
    <property type="term" value="P:translation"/>
    <property type="evidence" value="ECO:0007669"/>
    <property type="project" value="UniProtKB-UniRule"/>
</dbReference>
<dbReference type="GO" id="GO:0019843">
    <property type="term" value="F:rRNA binding"/>
    <property type="evidence" value="ECO:0007669"/>
    <property type="project" value="UniProtKB-UniRule"/>
</dbReference>
<dbReference type="HAMAP" id="MF_01369_B">
    <property type="entry name" value="Ribosomal_uL23_B"/>
    <property type="match status" value="1"/>
</dbReference>
<keyword evidence="8" id="KW-1185">Reference proteome</keyword>
<dbReference type="RefSeq" id="WP_142089665.1">
    <property type="nucleotide sequence ID" value="NZ_CP035485.1"/>
</dbReference>
<dbReference type="GO" id="GO:1990904">
    <property type="term" value="C:ribonucleoprotein complex"/>
    <property type="evidence" value="ECO:0007669"/>
    <property type="project" value="UniProtKB-KW"/>
</dbReference>
<dbReference type="Pfam" id="PF00276">
    <property type="entry name" value="Ribosomal_L23"/>
    <property type="match status" value="1"/>
</dbReference>
<dbReference type="GO" id="GO:0003735">
    <property type="term" value="F:structural constituent of ribosome"/>
    <property type="evidence" value="ECO:0007669"/>
    <property type="project" value="InterPro"/>
</dbReference>
<sequence>MDARDVIKRPVITERSTEIMEDKKYTFEVDIKANKTQIKQAVEKIFEVDVDKVNTMNYKRKFRRFGRFEGYKPARKKAIVSLTENSDEIEIFDEV</sequence>
<keyword evidence="5 6" id="KW-0687">Ribonucleoprotein</keyword>
<gene>
    <name evidence="6" type="primary">rplW</name>
    <name evidence="7" type="ORF">EPH95_10160</name>
</gene>
<evidence type="ECO:0000313" key="7">
    <source>
        <dbReference type="EMBL" id="QDI91504.1"/>
    </source>
</evidence>
<reference evidence="8" key="1">
    <citation type="submission" date="2019-01" db="EMBL/GenBank/DDBJ databases">
        <title>Genomic analysis of Salicibibacter sp. NKC3-5.</title>
        <authorList>
            <person name="Oh Y.J."/>
        </authorList>
    </citation>
    <scope>NUCLEOTIDE SEQUENCE [LARGE SCALE GENOMIC DNA]</scope>
    <source>
        <strain evidence="8">NKC3-5</strain>
    </source>
</reference>
<dbReference type="PANTHER" id="PTHR11620">
    <property type="entry name" value="60S RIBOSOMAL PROTEIN L23A"/>
    <property type="match status" value="1"/>
</dbReference>
<keyword evidence="4 6" id="KW-0689">Ribosomal protein</keyword>
<dbReference type="Proteomes" id="UP000319756">
    <property type="component" value="Chromosome"/>
</dbReference>
<name>A0A514LI27_9BACI</name>
<evidence type="ECO:0000256" key="3">
    <source>
        <dbReference type="ARBA" id="ARBA00022884"/>
    </source>
</evidence>
<evidence type="ECO:0000256" key="5">
    <source>
        <dbReference type="ARBA" id="ARBA00023274"/>
    </source>
</evidence>
<organism evidence="7 8">
    <name type="scientific">Salicibibacter halophilus</name>
    <dbReference type="NCBI Taxonomy" id="2502791"/>
    <lineage>
        <taxon>Bacteria</taxon>
        <taxon>Bacillati</taxon>
        <taxon>Bacillota</taxon>
        <taxon>Bacilli</taxon>
        <taxon>Bacillales</taxon>
        <taxon>Bacillaceae</taxon>
        <taxon>Salicibibacter</taxon>
    </lineage>
</organism>
<evidence type="ECO:0000256" key="2">
    <source>
        <dbReference type="ARBA" id="ARBA00022730"/>
    </source>
</evidence>